<feature type="domain" description="Nudix hydrolase" evidence="7">
    <location>
        <begin position="46"/>
        <end position="180"/>
    </location>
</feature>
<dbReference type="InterPro" id="IPR045121">
    <property type="entry name" value="CoAse"/>
</dbReference>
<comment type="cofactor">
    <cofactor evidence="2">
        <name>Mg(2+)</name>
        <dbReference type="ChEBI" id="CHEBI:18420"/>
    </cofactor>
</comment>
<dbReference type="Proteomes" id="UP000069030">
    <property type="component" value="Chromosome"/>
</dbReference>
<comment type="cofactor">
    <cofactor evidence="1">
        <name>Mn(2+)</name>
        <dbReference type="ChEBI" id="CHEBI:29035"/>
    </cofactor>
</comment>
<dbReference type="PANTHER" id="PTHR12992">
    <property type="entry name" value="NUDIX HYDROLASE"/>
    <property type="match status" value="1"/>
</dbReference>
<keyword evidence="5" id="KW-0460">Magnesium</keyword>
<protein>
    <submittedName>
        <fullName evidence="8">Coenzyme A pyrophosphatase</fullName>
    </submittedName>
</protein>
<dbReference type="GO" id="GO:0010945">
    <property type="term" value="F:coenzyme A diphosphatase activity"/>
    <property type="evidence" value="ECO:0007669"/>
    <property type="project" value="InterPro"/>
</dbReference>
<keyword evidence="6" id="KW-0464">Manganese</keyword>
<accession>A0AAI8C276</accession>
<dbReference type="Gene3D" id="3.90.79.10">
    <property type="entry name" value="Nucleoside Triphosphate Pyrophosphohydrolase"/>
    <property type="match status" value="1"/>
</dbReference>
<evidence type="ECO:0000256" key="5">
    <source>
        <dbReference type="ARBA" id="ARBA00022842"/>
    </source>
</evidence>
<dbReference type="GO" id="GO:0046872">
    <property type="term" value="F:metal ion binding"/>
    <property type="evidence" value="ECO:0007669"/>
    <property type="project" value="UniProtKB-KW"/>
</dbReference>
<name>A0AAI8C276_9FLAO</name>
<evidence type="ECO:0000313" key="9">
    <source>
        <dbReference type="Proteomes" id="UP000069030"/>
    </source>
</evidence>
<dbReference type="EMBL" id="CP013690">
    <property type="protein sequence ID" value="ALU24759.1"/>
    <property type="molecule type" value="Genomic_DNA"/>
</dbReference>
<gene>
    <name evidence="8" type="ORF">AS202_00470</name>
</gene>
<evidence type="ECO:0000313" key="8">
    <source>
        <dbReference type="EMBL" id="ALU24759.1"/>
    </source>
</evidence>
<dbReference type="PROSITE" id="PS51462">
    <property type="entry name" value="NUDIX"/>
    <property type="match status" value="1"/>
</dbReference>
<dbReference type="AlphaFoldDB" id="A0AAI8C276"/>
<proteinExistence type="predicted"/>
<dbReference type="Pfam" id="PF00293">
    <property type="entry name" value="NUDIX"/>
    <property type="match status" value="1"/>
</dbReference>
<dbReference type="InterPro" id="IPR015797">
    <property type="entry name" value="NUDIX_hydrolase-like_dom_sf"/>
</dbReference>
<sequence length="213" mass="23941">MTFDSLLHRIPEIKSVNLLGVEAQQLMVPEERRPYLAVDDFIKKDPRYSAVMMLLYPKGEDTSILLIERASCGGVHSGQIGFPGGKYEEEDLSLEMTALRETDEEIGVSPSKIQVLKAFTKVYIPPSNFIVQPYLGVIDHTPKMTLSIDEVASVIEMPLKTLLDDSIVKEVGLQTSYAKFIDVPAYVYNDFTIWGATAMMLSELKETIKQIYK</sequence>
<evidence type="ECO:0000256" key="2">
    <source>
        <dbReference type="ARBA" id="ARBA00001946"/>
    </source>
</evidence>
<evidence type="ECO:0000256" key="4">
    <source>
        <dbReference type="ARBA" id="ARBA00022801"/>
    </source>
</evidence>
<dbReference type="KEGG" id="mod:AS202_00470"/>
<keyword evidence="3" id="KW-0479">Metal-binding</keyword>
<dbReference type="PANTHER" id="PTHR12992:SF11">
    <property type="entry name" value="MITOCHONDRIAL COENZYME A DIPHOSPHATASE NUDT8"/>
    <property type="match status" value="1"/>
</dbReference>
<reference evidence="8 9" key="1">
    <citation type="journal article" date="2016" name="J. Zhejiang Univ. Sci. B">
        <title>Antibiotic resistance mechanisms of Myroides sp.</title>
        <authorList>
            <person name="Hu S."/>
            <person name="Yuan S."/>
            <person name="Qu H."/>
            <person name="Jiang T."/>
            <person name="Zhou Y."/>
            <person name="Wang M."/>
            <person name="Ming D."/>
        </authorList>
    </citation>
    <scope>NUCLEOTIDE SEQUENCE [LARGE SCALE GENOMIC DNA]</scope>
    <source>
        <strain evidence="8 9">PR63039</strain>
    </source>
</reference>
<evidence type="ECO:0000259" key="7">
    <source>
        <dbReference type="PROSITE" id="PS51462"/>
    </source>
</evidence>
<keyword evidence="4" id="KW-0378">Hydrolase</keyword>
<dbReference type="InterPro" id="IPR000086">
    <property type="entry name" value="NUDIX_hydrolase_dom"/>
</dbReference>
<evidence type="ECO:0000256" key="6">
    <source>
        <dbReference type="ARBA" id="ARBA00023211"/>
    </source>
</evidence>
<evidence type="ECO:0000256" key="3">
    <source>
        <dbReference type="ARBA" id="ARBA00022723"/>
    </source>
</evidence>
<dbReference type="CDD" id="cd03426">
    <property type="entry name" value="NUDIX_CoAse_Nudt7"/>
    <property type="match status" value="1"/>
</dbReference>
<organism evidence="8 9">
    <name type="scientific">Myroides odoratimimus</name>
    <dbReference type="NCBI Taxonomy" id="76832"/>
    <lineage>
        <taxon>Bacteria</taxon>
        <taxon>Pseudomonadati</taxon>
        <taxon>Bacteroidota</taxon>
        <taxon>Flavobacteriia</taxon>
        <taxon>Flavobacteriales</taxon>
        <taxon>Flavobacteriaceae</taxon>
        <taxon>Myroides</taxon>
    </lineage>
</organism>
<dbReference type="SUPFAM" id="SSF55811">
    <property type="entry name" value="Nudix"/>
    <property type="match status" value="1"/>
</dbReference>
<dbReference type="RefSeq" id="WP_058699012.1">
    <property type="nucleotide sequence ID" value="NZ_CP013690.1"/>
</dbReference>
<evidence type="ECO:0000256" key="1">
    <source>
        <dbReference type="ARBA" id="ARBA00001936"/>
    </source>
</evidence>